<evidence type="ECO:0000313" key="3">
    <source>
        <dbReference type="EMBL" id="AXE37396.1"/>
    </source>
</evidence>
<keyword evidence="4" id="KW-1185">Reference proteome</keyword>
<feature type="transmembrane region" description="Helical" evidence="2">
    <location>
        <begin position="74"/>
        <end position="100"/>
    </location>
</feature>
<accession>A0A344UQ48</accession>
<keyword evidence="2" id="KW-1133">Transmembrane helix</keyword>
<dbReference type="EMBL" id="CP025198">
    <property type="protein sequence ID" value="AXE37396.1"/>
    <property type="molecule type" value="Genomic_DNA"/>
</dbReference>
<organism evidence="3 4">
    <name type="scientific">Acidipropionibacterium virtanenii</name>
    <dbReference type="NCBI Taxonomy" id="2057246"/>
    <lineage>
        <taxon>Bacteria</taxon>
        <taxon>Bacillati</taxon>
        <taxon>Actinomycetota</taxon>
        <taxon>Actinomycetes</taxon>
        <taxon>Propionibacteriales</taxon>
        <taxon>Propionibacteriaceae</taxon>
        <taxon>Acidipropionibacterium</taxon>
    </lineage>
</organism>
<dbReference type="KEGG" id="acij:JS278_00199"/>
<feature type="transmembrane region" description="Helical" evidence="2">
    <location>
        <begin position="6"/>
        <end position="30"/>
    </location>
</feature>
<gene>
    <name evidence="3" type="ORF">JS278_00199</name>
</gene>
<feature type="region of interest" description="Disordered" evidence="1">
    <location>
        <begin position="105"/>
        <end position="150"/>
    </location>
</feature>
<evidence type="ECO:0000256" key="2">
    <source>
        <dbReference type="SAM" id="Phobius"/>
    </source>
</evidence>
<protein>
    <submittedName>
        <fullName evidence="3">Uncharacterized protein</fullName>
    </submittedName>
</protein>
<dbReference type="AlphaFoldDB" id="A0A344UQ48"/>
<feature type="transmembrane region" description="Helical" evidence="2">
    <location>
        <begin position="37"/>
        <end position="54"/>
    </location>
</feature>
<dbReference type="RefSeq" id="WP_147243106.1">
    <property type="nucleotide sequence ID" value="NZ_CP025198.1"/>
</dbReference>
<reference evidence="3 4" key="1">
    <citation type="submission" date="2017-12" db="EMBL/GenBank/DDBJ databases">
        <title>The whole genome sequence of the Acidipropionibacterium virtanenii sp. nov. type strain JS278.</title>
        <authorList>
            <person name="Laine P."/>
            <person name="Deptula P."/>
            <person name="Varmanen P."/>
            <person name="Auvinen P."/>
        </authorList>
    </citation>
    <scope>NUCLEOTIDE SEQUENCE [LARGE SCALE GENOMIC DNA]</scope>
    <source>
        <strain evidence="3 4">JS278</strain>
    </source>
</reference>
<name>A0A344UQ48_9ACTN</name>
<evidence type="ECO:0000256" key="1">
    <source>
        <dbReference type="SAM" id="MobiDB-lite"/>
    </source>
</evidence>
<keyword evidence="2" id="KW-0472">Membrane</keyword>
<keyword evidence="2" id="KW-0812">Transmembrane</keyword>
<proteinExistence type="predicted"/>
<sequence>MPSPLYSQFASLVNLIGIAASATVLILALVRARHRGRALVVAGAAVILAGNMLSELAQGSANLLGSTSMAGGSLQVIFSLGILASLMVGVGIVLLAVGLVRGHGNHQRPPQEPIPTGQTFPAPPPGSYPRYQGWPSDSGAPGHDQGWGPR</sequence>
<evidence type="ECO:0000313" key="4">
    <source>
        <dbReference type="Proteomes" id="UP000251995"/>
    </source>
</evidence>
<dbReference type="Proteomes" id="UP000251995">
    <property type="component" value="Chromosome"/>
</dbReference>